<dbReference type="CDD" id="cd08422">
    <property type="entry name" value="PBP2_CrgA_like"/>
    <property type="match status" value="1"/>
</dbReference>
<evidence type="ECO:0000256" key="1">
    <source>
        <dbReference type="ARBA" id="ARBA00009437"/>
    </source>
</evidence>
<reference evidence="6" key="1">
    <citation type="submission" date="2018-06" db="EMBL/GenBank/DDBJ databases">
        <authorList>
            <person name="Zhirakovskaya E."/>
        </authorList>
    </citation>
    <scope>NUCLEOTIDE SEQUENCE</scope>
</reference>
<dbReference type="PANTHER" id="PTHR30537">
    <property type="entry name" value="HTH-TYPE TRANSCRIPTIONAL REGULATOR"/>
    <property type="match status" value="1"/>
</dbReference>
<dbReference type="SUPFAM" id="SSF53850">
    <property type="entry name" value="Periplasmic binding protein-like II"/>
    <property type="match status" value="1"/>
</dbReference>
<dbReference type="SUPFAM" id="SSF46785">
    <property type="entry name" value="Winged helix' DNA-binding domain"/>
    <property type="match status" value="1"/>
</dbReference>
<comment type="similarity">
    <text evidence="1">Belongs to the LysR transcriptional regulatory family.</text>
</comment>
<dbReference type="PANTHER" id="PTHR30537:SF5">
    <property type="entry name" value="HTH-TYPE TRANSCRIPTIONAL ACTIVATOR TTDR-RELATED"/>
    <property type="match status" value="1"/>
</dbReference>
<proteinExistence type="inferred from homology"/>
<evidence type="ECO:0000256" key="3">
    <source>
        <dbReference type="ARBA" id="ARBA00023125"/>
    </source>
</evidence>
<sequence length="298" mass="33798">MDTLTCMKAFCSVTETGGFSSAARKTGLSKNLLSKYVAHLENSLNTRLLNRTTRHVSTTPAGRAYYERCKPILSELDELKSLMLDTRSQPMGELRITAPISFAELHMMPIIARLSQQYSELEISLHLSDRMVDIVDMGFDVAIRIGELPDTSLVARKIAPAPTRVCASPAYIERHGCPQTPQELQQHPCIFDANITTKKQWQYQHNNQKHRVKLNGSISVNSVRAVKELVLTDIGIGLCPDFMVHNDIKKGRLQALLNDYSFYHLNLYALYPHRRHLSGKIRIFIDALLEHFNQEKPL</sequence>
<dbReference type="InterPro" id="IPR036388">
    <property type="entry name" value="WH-like_DNA-bd_sf"/>
</dbReference>
<dbReference type="AlphaFoldDB" id="A0A3B0XXD2"/>
<dbReference type="GO" id="GO:0043565">
    <property type="term" value="F:sequence-specific DNA binding"/>
    <property type="evidence" value="ECO:0007669"/>
    <property type="project" value="TreeGrafter"/>
</dbReference>
<dbReference type="GO" id="GO:0006351">
    <property type="term" value="P:DNA-templated transcription"/>
    <property type="evidence" value="ECO:0007669"/>
    <property type="project" value="TreeGrafter"/>
</dbReference>
<dbReference type="PROSITE" id="PS50931">
    <property type="entry name" value="HTH_LYSR"/>
    <property type="match status" value="1"/>
</dbReference>
<dbReference type="FunFam" id="1.10.10.10:FF:000001">
    <property type="entry name" value="LysR family transcriptional regulator"/>
    <property type="match status" value="1"/>
</dbReference>
<dbReference type="InterPro" id="IPR058163">
    <property type="entry name" value="LysR-type_TF_proteobact-type"/>
</dbReference>
<keyword evidence="3" id="KW-0238">DNA-binding</keyword>
<dbReference type="EMBL" id="UOFG01000133">
    <property type="protein sequence ID" value="VAW60884.1"/>
    <property type="molecule type" value="Genomic_DNA"/>
</dbReference>
<evidence type="ECO:0000313" key="6">
    <source>
        <dbReference type="EMBL" id="VAW60884.1"/>
    </source>
</evidence>
<accession>A0A3B0XXD2</accession>
<dbReference type="InterPro" id="IPR005119">
    <property type="entry name" value="LysR_subst-bd"/>
</dbReference>
<evidence type="ECO:0000259" key="5">
    <source>
        <dbReference type="PROSITE" id="PS50931"/>
    </source>
</evidence>
<dbReference type="FunFam" id="3.40.190.290:FF:000001">
    <property type="entry name" value="Transcriptional regulator, LysR family"/>
    <property type="match status" value="1"/>
</dbReference>
<evidence type="ECO:0000256" key="4">
    <source>
        <dbReference type="ARBA" id="ARBA00023163"/>
    </source>
</evidence>
<dbReference type="InterPro" id="IPR036390">
    <property type="entry name" value="WH_DNA-bd_sf"/>
</dbReference>
<evidence type="ECO:0000256" key="2">
    <source>
        <dbReference type="ARBA" id="ARBA00023015"/>
    </source>
</evidence>
<protein>
    <submittedName>
        <fullName evidence="6">Transcriptional regulator, LysR family</fullName>
    </submittedName>
</protein>
<keyword evidence="4" id="KW-0804">Transcription</keyword>
<feature type="domain" description="HTH lysR-type" evidence="5">
    <location>
        <begin position="1"/>
        <end position="59"/>
    </location>
</feature>
<gene>
    <name evidence="6" type="ORF">MNBD_GAMMA11-2798</name>
</gene>
<keyword evidence="2" id="KW-0805">Transcription regulation</keyword>
<dbReference type="Gene3D" id="1.10.10.10">
    <property type="entry name" value="Winged helix-like DNA-binding domain superfamily/Winged helix DNA-binding domain"/>
    <property type="match status" value="1"/>
</dbReference>
<dbReference type="Pfam" id="PF03466">
    <property type="entry name" value="LysR_substrate"/>
    <property type="match status" value="1"/>
</dbReference>
<dbReference type="Gene3D" id="3.40.190.290">
    <property type="match status" value="1"/>
</dbReference>
<dbReference type="GO" id="GO:0003700">
    <property type="term" value="F:DNA-binding transcription factor activity"/>
    <property type="evidence" value="ECO:0007669"/>
    <property type="project" value="InterPro"/>
</dbReference>
<name>A0A3B0XXD2_9ZZZZ</name>
<dbReference type="InterPro" id="IPR000847">
    <property type="entry name" value="LysR_HTH_N"/>
</dbReference>
<organism evidence="6">
    <name type="scientific">hydrothermal vent metagenome</name>
    <dbReference type="NCBI Taxonomy" id="652676"/>
    <lineage>
        <taxon>unclassified sequences</taxon>
        <taxon>metagenomes</taxon>
        <taxon>ecological metagenomes</taxon>
    </lineage>
</organism>
<dbReference type="Pfam" id="PF00126">
    <property type="entry name" value="HTH_1"/>
    <property type="match status" value="1"/>
</dbReference>